<keyword evidence="7" id="KW-0406">Ion transport</keyword>
<dbReference type="InterPro" id="IPR036942">
    <property type="entry name" value="Beta-barrel_TonB_sf"/>
</dbReference>
<evidence type="ECO:0000256" key="4">
    <source>
        <dbReference type="ARBA" id="ARBA00022496"/>
    </source>
</evidence>
<evidence type="ECO:0000259" key="13">
    <source>
        <dbReference type="Pfam" id="PF00593"/>
    </source>
</evidence>
<keyword evidence="2 11" id="KW-0813">Transport</keyword>
<evidence type="ECO:0000256" key="8">
    <source>
        <dbReference type="ARBA" id="ARBA00023077"/>
    </source>
</evidence>
<dbReference type="PANTHER" id="PTHR32552">
    <property type="entry name" value="FERRICHROME IRON RECEPTOR-RELATED"/>
    <property type="match status" value="1"/>
</dbReference>
<keyword evidence="5 11" id="KW-0812">Transmembrane</keyword>
<dbReference type="SUPFAM" id="SSF56935">
    <property type="entry name" value="Porins"/>
    <property type="match status" value="1"/>
</dbReference>
<dbReference type="PROSITE" id="PS52016">
    <property type="entry name" value="TONB_DEPENDENT_REC_3"/>
    <property type="match status" value="1"/>
</dbReference>
<dbReference type="RefSeq" id="WP_279252285.1">
    <property type="nucleotide sequence ID" value="NZ_SHNP01000002.1"/>
</dbReference>
<dbReference type="Pfam" id="PF07715">
    <property type="entry name" value="Plug"/>
    <property type="match status" value="1"/>
</dbReference>
<sequence>MKHSIALTMPGLAIVLAQVGGVNAQESSLALEEVIVTATKREQNLQDVSVAVTALSEDVLREAQIVSSEDLTQLVPSLNLQKGSNVRQTSFNIRGIGTQSFSTAVEPSVSTMLDGVVMGRSGQAFMRLLDIERVEVLRGPQGTLFGKNSTGGVVHLITQDPTDEFSGEVMGSVLSGDEYRAGATISGPLTDTLGFRLTASGSDVDGYTKNYYDGDYYNGSKDWSVRGKLRWDATDNLSLKWASDYYDAKCDCSVSPMRSIEPYGGNESDVQEVLDRIAPIVPSDENEEVNINSIPATENSQWGHSLEINWDIGEYSLTSITAARGFEIDGKSDGDVDGQPITLLGFAQVGQSEQNQFTQELRLASPANASFNYVVGLFYFDQTVERQFTRSFEIVPGLPGEGIATFEADTSNWAAFGEATWQFSDSWRFIFGARYTEDELDFEFERVREGFPVGVPEPVPLSGQDTDEDDLSGKLALQWDYSDNGMTYLSYTEGYKGPAFDLTFGTDPIDLERIEPETSESWELGLKTRLWDGRLQLNLALFDAVYKDFQSQAYFDPDGIPDCPDDNPGCDPDDDPGGFLLINAGKVSTQGLELDLLAQLSENLRISGGLAIIDAKIDDYPAGVCSDGQKFRGECPDGLQDLGGGDLPFSPDLKLNLAASYTWQRDGFFNVIFNGSVRYQDEVQFGLHQDENTLGDAYTLLDAGVSLQSHSDSWEAAFFVKNLTDEFYPSFIFGMNAAFVPNGYFHRYSKLAERTYGMELRYRW</sequence>
<evidence type="ECO:0000256" key="1">
    <source>
        <dbReference type="ARBA" id="ARBA00004571"/>
    </source>
</evidence>
<evidence type="ECO:0000256" key="2">
    <source>
        <dbReference type="ARBA" id="ARBA00022448"/>
    </source>
</evidence>
<keyword evidence="4" id="KW-0410">Iron transport</keyword>
<comment type="subcellular location">
    <subcellularLocation>
        <location evidence="1 11">Cell outer membrane</location>
        <topology evidence="1 11">Multi-pass membrane protein</topology>
    </subcellularLocation>
</comment>
<feature type="domain" description="TonB-dependent receptor-like beta-barrel" evidence="13">
    <location>
        <begin position="299"/>
        <end position="723"/>
    </location>
</feature>
<protein>
    <submittedName>
        <fullName evidence="15">TonB-dependent receptor</fullName>
    </submittedName>
</protein>
<keyword evidence="16" id="KW-1185">Reference proteome</keyword>
<keyword evidence="10 11" id="KW-0998">Cell outer membrane</keyword>
<keyword evidence="3 11" id="KW-1134">Transmembrane beta strand</keyword>
<evidence type="ECO:0000313" key="16">
    <source>
        <dbReference type="Proteomes" id="UP001143307"/>
    </source>
</evidence>
<evidence type="ECO:0000256" key="10">
    <source>
        <dbReference type="ARBA" id="ARBA00023237"/>
    </source>
</evidence>
<evidence type="ECO:0000256" key="6">
    <source>
        <dbReference type="ARBA" id="ARBA00023004"/>
    </source>
</evidence>
<evidence type="ECO:0000256" key="3">
    <source>
        <dbReference type="ARBA" id="ARBA00022452"/>
    </source>
</evidence>
<reference evidence="15" key="1">
    <citation type="submission" date="2019-02" db="EMBL/GenBank/DDBJ databases">
        <authorList>
            <person name="Li S.-H."/>
        </authorList>
    </citation>
    <scope>NUCLEOTIDE SEQUENCE</scope>
    <source>
        <strain evidence="15">IMCC8485</strain>
    </source>
</reference>
<comment type="caution">
    <text evidence="15">The sequence shown here is derived from an EMBL/GenBank/DDBJ whole genome shotgun (WGS) entry which is preliminary data.</text>
</comment>
<keyword evidence="8 12" id="KW-0798">TonB box</keyword>
<evidence type="ECO:0000256" key="9">
    <source>
        <dbReference type="ARBA" id="ARBA00023136"/>
    </source>
</evidence>
<dbReference type="Pfam" id="PF00593">
    <property type="entry name" value="TonB_dep_Rec_b-barrel"/>
    <property type="match status" value="1"/>
</dbReference>
<evidence type="ECO:0000256" key="11">
    <source>
        <dbReference type="PROSITE-ProRule" id="PRU01360"/>
    </source>
</evidence>
<evidence type="ECO:0000259" key="14">
    <source>
        <dbReference type="Pfam" id="PF07715"/>
    </source>
</evidence>
<proteinExistence type="inferred from homology"/>
<dbReference type="InterPro" id="IPR039426">
    <property type="entry name" value="TonB-dep_rcpt-like"/>
</dbReference>
<dbReference type="Proteomes" id="UP001143307">
    <property type="component" value="Unassembled WGS sequence"/>
</dbReference>
<evidence type="ECO:0000256" key="12">
    <source>
        <dbReference type="RuleBase" id="RU003357"/>
    </source>
</evidence>
<dbReference type="InterPro" id="IPR012910">
    <property type="entry name" value="Plug_dom"/>
</dbReference>
<gene>
    <name evidence="15" type="ORF">EYC87_07180</name>
</gene>
<dbReference type="CDD" id="cd01347">
    <property type="entry name" value="ligand_gated_channel"/>
    <property type="match status" value="1"/>
</dbReference>
<keyword evidence="9 11" id="KW-0472">Membrane</keyword>
<feature type="domain" description="TonB-dependent receptor plug" evidence="14">
    <location>
        <begin position="45"/>
        <end position="153"/>
    </location>
</feature>
<comment type="similarity">
    <text evidence="11 12">Belongs to the TonB-dependent receptor family.</text>
</comment>
<evidence type="ECO:0000256" key="5">
    <source>
        <dbReference type="ARBA" id="ARBA00022692"/>
    </source>
</evidence>
<evidence type="ECO:0000313" key="15">
    <source>
        <dbReference type="EMBL" id="MCX2973367.1"/>
    </source>
</evidence>
<dbReference type="PANTHER" id="PTHR32552:SF81">
    <property type="entry name" value="TONB-DEPENDENT OUTER MEMBRANE RECEPTOR"/>
    <property type="match status" value="1"/>
</dbReference>
<dbReference type="Gene3D" id="2.40.170.20">
    <property type="entry name" value="TonB-dependent receptor, beta-barrel domain"/>
    <property type="match status" value="1"/>
</dbReference>
<name>A0ABT3SVJ9_9GAMM</name>
<keyword evidence="6" id="KW-0408">Iron</keyword>
<accession>A0ABT3SVJ9</accession>
<keyword evidence="15" id="KW-0675">Receptor</keyword>
<dbReference type="InterPro" id="IPR000531">
    <property type="entry name" value="Beta-barrel_TonB"/>
</dbReference>
<dbReference type="EMBL" id="SHNP01000002">
    <property type="protein sequence ID" value="MCX2973367.1"/>
    <property type="molecule type" value="Genomic_DNA"/>
</dbReference>
<organism evidence="15 16">
    <name type="scientific">Candidatus Seongchinamella marina</name>
    <dbReference type="NCBI Taxonomy" id="2518990"/>
    <lineage>
        <taxon>Bacteria</taxon>
        <taxon>Pseudomonadati</taxon>
        <taxon>Pseudomonadota</taxon>
        <taxon>Gammaproteobacteria</taxon>
        <taxon>Cellvibrionales</taxon>
        <taxon>Halieaceae</taxon>
        <taxon>Seongchinamella</taxon>
    </lineage>
</organism>
<evidence type="ECO:0000256" key="7">
    <source>
        <dbReference type="ARBA" id="ARBA00023065"/>
    </source>
</evidence>